<gene>
    <name evidence="2" type="ORF">BdWA1_001507</name>
</gene>
<accession>A0AAD9PJZ6</accession>
<keyword evidence="3" id="KW-1185">Reference proteome</keyword>
<keyword evidence="1" id="KW-0732">Signal</keyword>
<proteinExistence type="predicted"/>
<organism evidence="2 3">
    <name type="scientific">Babesia duncani</name>
    <dbReference type="NCBI Taxonomy" id="323732"/>
    <lineage>
        <taxon>Eukaryota</taxon>
        <taxon>Sar</taxon>
        <taxon>Alveolata</taxon>
        <taxon>Apicomplexa</taxon>
        <taxon>Aconoidasida</taxon>
        <taxon>Piroplasmida</taxon>
        <taxon>Babesiidae</taxon>
        <taxon>Babesia</taxon>
    </lineage>
</organism>
<dbReference type="KEGG" id="bdw:94335805"/>
<reference evidence="2" key="1">
    <citation type="journal article" date="2023" name="Nat. Microbiol.">
        <title>Babesia duncani multi-omics identifies virulence factors and drug targets.</title>
        <authorList>
            <person name="Singh P."/>
            <person name="Lonardi S."/>
            <person name="Liang Q."/>
            <person name="Vydyam P."/>
            <person name="Khabirova E."/>
            <person name="Fang T."/>
            <person name="Gihaz S."/>
            <person name="Thekkiniath J."/>
            <person name="Munshi M."/>
            <person name="Abel S."/>
            <person name="Ciampossin L."/>
            <person name="Batugedara G."/>
            <person name="Gupta M."/>
            <person name="Lu X.M."/>
            <person name="Lenz T."/>
            <person name="Chakravarty S."/>
            <person name="Cornillot E."/>
            <person name="Hu Y."/>
            <person name="Ma W."/>
            <person name="Gonzalez L.M."/>
            <person name="Sanchez S."/>
            <person name="Estrada K."/>
            <person name="Sanchez-Flores A."/>
            <person name="Montero E."/>
            <person name="Harb O.S."/>
            <person name="Le Roch K.G."/>
            <person name="Mamoun C.B."/>
        </authorList>
    </citation>
    <scope>NUCLEOTIDE SEQUENCE</scope>
    <source>
        <strain evidence="2">WA1</strain>
    </source>
</reference>
<feature type="signal peptide" evidence="1">
    <location>
        <begin position="1"/>
        <end position="23"/>
    </location>
</feature>
<protein>
    <submittedName>
        <fullName evidence="2">Uncharacterized protein</fullName>
    </submittedName>
</protein>
<feature type="chain" id="PRO_5042268943" evidence="1">
    <location>
        <begin position="24"/>
        <end position="260"/>
    </location>
</feature>
<dbReference type="RefSeq" id="XP_067803107.1">
    <property type="nucleotide sequence ID" value="XM_067946543.1"/>
</dbReference>
<evidence type="ECO:0000256" key="1">
    <source>
        <dbReference type="SAM" id="SignalP"/>
    </source>
</evidence>
<evidence type="ECO:0000313" key="3">
    <source>
        <dbReference type="Proteomes" id="UP001214638"/>
    </source>
</evidence>
<sequence length="260" mass="30414">MNFMWFISITVVIFNAFHGVISAKPYFTEHPESTNVLYITADVTKKLNRLYAKKLVDEFFDWLKEVCSLDFSIKETLIDVFNKDFLLRYGGDAIQILPECKEQIAISKAHYISLSEKIQNIILKGDLNGFYESAETMGKWLESLDTDQRCSLKKILTSIHESIPKLQDTKSVELFKQGLQDVKTPLFNTIKEFEVFPEKLGHLRIMKLNPILLKRTLCLLYNYLWALYFCKGVFVKDMEMDIENMMQTLPFRYNELRGNN</sequence>
<dbReference type="GeneID" id="94335805"/>
<comment type="caution">
    <text evidence="2">The sequence shown here is derived from an EMBL/GenBank/DDBJ whole genome shotgun (WGS) entry which is preliminary data.</text>
</comment>
<dbReference type="Proteomes" id="UP001214638">
    <property type="component" value="Unassembled WGS sequence"/>
</dbReference>
<name>A0AAD9PJZ6_9APIC</name>
<dbReference type="EMBL" id="JALLKP010000002">
    <property type="protein sequence ID" value="KAK2196265.1"/>
    <property type="molecule type" value="Genomic_DNA"/>
</dbReference>
<dbReference type="AlphaFoldDB" id="A0AAD9PJZ6"/>
<evidence type="ECO:0000313" key="2">
    <source>
        <dbReference type="EMBL" id="KAK2196265.1"/>
    </source>
</evidence>